<evidence type="ECO:0000256" key="1">
    <source>
        <dbReference type="SAM" id="Phobius"/>
    </source>
</evidence>
<name>A0ABD6AED4_9EURY</name>
<evidence type="ECO:0000313" key="2">
    <source>
        <dbReference type="EMBL" id="MFC7318933.1"/>
    </source>
</evidence>
<accession>A0ABD6AED4</accession>
<feature type="transmembrane region" description="Helical" evidence="1">
    <location>
        <begin position="14"/>
        <end position="36"/>
    </location>
</feature>
<dbReference type="AlphaFoldDB" id="A0ABD6AED4"/>
<sequence length="57" mass="6142">MITFIAQTSVAPTIFWVSAATVLLVVLFVLLVAPYFGVFGDRDIDIESNAPESPEGL</sequence>
<comment type="caution">
    <text evidence="2">The sequence shown here is derived from an EMBL/GenBank/DDBJ whole genome shotgun (WGS) entry which is preliminary data.</text>
</comment>
<proteinExistence type="predicted"/>
<dbReference type="RefSeq" id="WP_276306225.1">
    <property type="nucleotide sequence ID" value="NZ_CP119993.1"/>
</dbReference>
<keyword evidence="1" id="KW-0472">Membrane</keyword>
<dbReference type="Proteomes" id="UP001596547">
    <property type="component" value="Unassembled WGS sequence"/>
</dbReference>
<reference evidence="2 3" key="1">
    <citation type="journal article" date="2019" name="Int. J. Syst. Evol. Microbiol.">
        <title>The Global Catalogue of Microorganisms (GCM) 10K type strain sequencing project: providing services to taxonomists for standard genome sequencing and annotation.</title>
        <authorList>
            <consortium name="The Broad Institute Genomics Platform"/>
            <consortium name="The Broad Institute Genome Sequencing Center for Infectious Disease"/>
            <person name="Wu L."/>
            <person name="Ma J."/>
        </authorList>
    </citation>
    <scope>NUCLEOTIDE SEQUENCE [LARGE SCALE GENOMIC DNA]</scope>
    <source>
        <strain evidence="2 3">PSR21</strain>
    </source>
</reference>
<keyword evidence="1" id="KW-0812">Transmembrane</keyword>
<organism evidence="2 3">
    <name type="scientific">Halomarina halobia</name>
    <dbReference type="NCBI Taxonomy" id="3033386"/>
    <lineage>
        <taxon>Archaea</taxon>
        <taxon>Methanobacteriati</taxon>
        <taxon>Methanobacteriota</taxon>
        <taxon>Stenosarchaea group</taxon>
        <taxon>Halobacteria</taxon>
        <taxon>Halobacteriales</taxon>
        <taxon>Natronomonadaceae</taxon>
        <taxon>Halomarina</taxon>
    </lineage>
</organism>
<dbReference type="GeneID" id="79317879"/>
<keyword evidence="3" id="KW-1185">Reference proteome</keyword>
<keyword evidence="1" id="KW-1133">Transmembrane helix</keyword>
<gene>
    <name evidence="2" type="ORF">ACFQPE_19350</name>
</gene>
<protein>
    <submittedName>
        <fullName evidence="2">Uncharacterized protein</fullName>
    </submittedName>
</protein>
<dbReference type="EMBL" id="JBHTBF010000003">
    <property type="protein sequence ID" value="MFC7318933.1"/>
    <property type="molecule type" value="Genomic_DNA"/>
</dbReference>
<evidence type="ECO:0000313" key="3">
    <source>
        <dbReference type="Proteomes" id="UP001596547"/>
    </source>
</evidence>